<organism evidence="2 3">
    <name type="scientific">Streptomyces formicae</name>
    <dbReference type="NCBI Taxonomy" id="1616117"/>
    <lineage>
        <taxon>Bacteria</taxon>
        <taxon>Bacillati</taxon>
        <taxon>Actinomycetota</taxon>
        <taxon>Actinomycetes</taxon>
        <taxon>Kitasatosporales</taxon>
        <taxon>Streptomycetaceae</taxon>
        <taxon>Streptomyces</taxon>
    </lineage>
</organism>
<protein>
    <submittedName>
        <fullName evidence="2">XRE family transcriptional regulator</fullName>
    </submittedName>
</protein>
<evidence type="ECO:0000313" key="2">
    <source>
        <dbReference type="EMBL" id="UNM11400.1"/>
    </source>
</evidence>
<dbReference type="SMART" id="SM00530">
    <property type="entry name" value="HTH_XRE"/>
    <property type="match status" value="2"/>
</dbReference>
<gene>
    <name evidence="2" type="ORF">J4032_07515</name>
</gene>
<name>A0ABY3WI90_9ACTN</name>
<keyword evidence="3" id="KW-1185">Reference proteome</keyword>
<dbReference type="InterPro" id="IPR010982">
    <property type="entry name" value="Lambda_DNA-bd_dom_sf"/>
</dbReference>
<evidence type="ECO:0000259" key="1">
    <source>
        <dbReference type="SMART" id="SM00530"/>
    </source>
</evidence>
<evidence type="ECO:0000313" key="3">
    <source>
        <dbReference type="Proteomes" id="UP000828924"/>
    </source>
</evidence>
<reference evidence="2 3" key="1">
    <citation type="submission" date="2021-03" db="EMBL/GenBank/DDBJ databases">
        <title>Complete genome of Streptomyces formicae strain 1H-GS9 (DSM 100524).</title>
        <authorList>
            <person name="Atanasov K.E."/>
            <person name="Altabella T."/>
            <person name="Ferrer A."/>
        </authorList>
    </citation>
    <scope>NUCLEOTIDE SEQUENCE [LARGE SCALE GENOMIC DNA]</scope>
    <source>
        <strain evidence="2 3">1H-GS9</strain>
    </source>
</reference>
<dbReference type="SUPFAM" id="SSF47413">
    <property type="entry name" value="lambda repressor-like DNA-binding domains"/>
    <property type="match status" value="1"/>
</dbReference>
<feature type="domain" description="HTH cro/C1-type" evidence="1">
    <location>
        <begin position="13"/>
        <end position="74"/>
    </location>
</feature>
<dbReference type="Proteomes" id="UP000828924">
    <property type="component" value="Chromosome"/>
</dbReference>
<sequence length="225" mass="24499">MPSTPPPPFNAPAARRLREALGMTPGHVAYGLHAQYGIHVAPDIVVAWERGMLAPASHELTALAGVLWCAPADLLGAARSLREHRIARAVGQEELARRVGMDVSAYRTMEDRDRWRGNARQTAALAEALALSPRELLTATGRTEEFAELLRSAVTTRWQAYVRPVAKALAVPKGQVESALQQMHADYQARMVTTSSWGASGGSGQAGKEYLELVVDHFWELAPDQ</sequence>
<dbReference type="EMBL" id="CP071872">
    <property type="protein sequence ID" value="UNM11400.1"/>
    <property type="molecule type" value="Genomic_DNA"/>
</dbReference>
<accession>A0ABY3WI90</accession>
<dbReference type="InterPro" id="IPR001387">
    <property type="entry name" value="Cro/C1-type_HTH"/>
</dbReference>
<proteinExistence type="predicted"/>
<dbReference type="RefSeq" id="WP_381595482.1">
    <property type="nucleotide sequence ID" value="NZ_CP071872.1"/>
</dbReference>
<dbReference type="Gene3D" id="1.10.260.40">
    <property type="entry name" value="lambda repressor-like DNA-binding domains"/>
    <property type="match status" value="1"/>
</dbReference>
<feature type="domain" description="HTH cro/C1-type" evidence="1">
    <location>
        <begin position="80"/>
        <end position="136"/>
    </location>
</feature>